<dbReference type="STRING" id="279238.Saro_1483"/>
<evidence type="ECO:0000313" key="2">
    <source>
        <dbReference type="Proteomes" id="UP000009134"/>
    </source>
</evidence>
<protein>
    <submittedName>
        <fullName evidence="1">Phytanoyl-CoA dioxygenase</fullName>
    </submittedName>
</protein>
<dbReference type="HOGENOM" id="CLU_048953_8_0_5"/>
<dbReference type="InterPro" id="IPR008775">
    <property type="entry name" value="Phytyl_CoA_dOase-like"/>
</dbReference>
<dbReference type="PANTHER" id="PTHR20883:SF46">
    <property type="entry name" value="PHYTANOYL-COA HYDROXYLASE"/>
    <property type="match status" value="1"/>
</dbReference>
<dbReference type="eggNOG" id="COG5285">
    <property type="taxonomic scope" value="Bacteria"/>
</dbReference>
<dbReference type="Pfam" id="PF05721">
    <property type="entry name" value="PhyH"/>
    <property type="match status" value="1"/>
</dbReference>
<dbReference type="GO" id="GO:0005506">
    <property type="term" value="F:iron ion binding"/>
    <property type="evidence" value="ECO:0007669"/>
    <property type="project" value="UniProtKB-ARBA"/>
</dbReference>
<dbReference type="AlphaFoldDB" id="Q2G897"/>
<gene>
    <name evidence="1" type="ordered locus">Saro_1483</name>
</gene>
<dbReference type="Gene3D" id="2.60.120.620">
    <property type="entry name" value="q2cbj1_9rhob like domain"/>
    <property type="match status" value="1"/>
</dbReference>
<dbReference type="RefSeq" id="WP_011445140.1">
    <property type="nucleotide sequence ID" value="NC_007794.1"/>
</dbReference>
<dbReference type="GO" id="GO:0016706">
    <property type="term" value="F:2-oxoglutarate-dependent dioxygenase activity"/>
    <property type="evidence" value="ECO:0007669"/>
    <property type="project" value="UniProtKB-ARBA"/>
</dbReference>
<organism evidence="1 2">
    <name type="scientific">Novosphingobium aromaticivorans (strain ATCC 700278 / DSM 12444 / CCUG 56034 / CIP 105152 / NBRC 16084 / F199)</name>
    <dbReference type="NCBI Taxonomy" id="279238"/>
    <lineage>
        <taxon>Bacteria</taxon>
        <taxon>Pseudomonadati</taxon>
        <taxon>Pseudomonadota</taxon>
        <taxon>Alphaproteobacteria</taxon>
        <taxon>Sphingomonadales</taxon>
        <taxon>Sphingomonadaceae</taxon>
        <taxon>Novosphingobium</taxon>
    </lineage>
</organism>
<name>Q2G897_NOVAD</name>
<sequence>MVAVRDLTVEEIATFQSQGWVHVPGLISAELAGRLFERAQDVMGVDALVSTGAGGGADEDAFADYKNILRNYLGMWRVEPLMKELSHSPHLAQNISRILRGRPIRFFNDEVLVKPPIEQGGKATPWHQDFPHSPFDRTGLVNIWFALTDLPADGGAMSFLTGSHRQGPLGRTLLDSDDVLAQNPWLAEECPPSPVPAMKAGDATIHGDLTVHGGPAFNGPHWRWAYLVNLLDATVRYSGGPSYGENFDGIEPNKPFPSDRFPVLCGGAA</sequence>
<reference evidence="2" key="1">
    <citation type="submission" date="2006-01" db="EMBL/GenBank/DDBJ databases">
        <title>Complete sequence of Novosphingobium aromaticivorans DSM 12444.</title>
        <authorList>
            <consortium name="US DOE Joint Genome Institute"/>
            <person name="Copeland A."/>
            <person name="Lucas S."/>
            <person name="Lapidus A."/>
            <person name="Barry K."/>
            <person name="Detter J.C."/>
            <person name="Glavina T."/>
            <person name="Hammon N."/>
            <person name="Israni S."/>
            <person name="Pitluck S."/>
            <person name="Chain P."/>
            <person name="Malfatti S."/>
            <person name="Shin M."/>
            <person name="Vergez L."/>
            <person name="Schmutz J."/>
            <person name="Larimer F."/>
            <person name="Land M."/>
            <person name="Kyrpides N."/>
            <person name="Ivanova N."/>
            <person name="Fredrickson J."/>
            <person name="Balkwill D."/>
            <person name="Romine M.F."/>
            <person name="Richardson P."/>
        </authorList>
    </citation>
    <scope>NUCLEOTIDE SEQUENCE [LARGE SCALE GENOMIC DNA]</scope>
    <source>
        <strain evidence="2">ATCC 700278 / DSM 12444 / CCUG 56034 / CIP 105152 / NBRC 16084 / F199</strain>
    </source>
</reference>
<proteinExistence type="predicted"/>
<dbReference type="KEGG" id="nar:Saro_1483"/>
<keyword evidence="2" id="KW-1185">Reference proteome</keyword>
<keyword evidence="1" id="KW-0223">Dioxygenase</keyword>
<evidence type="ECO:0000313" key="1">
    <source>
        <dbReference type="EMBL" id="ABD25926.1"/>
    </source>
</evidence>
<accession>Q2G897</accession>
<dbReference type="Proteomes" id="UP000009134">
    <property type="component" value="Chromosome"/>
</dbReference>
<keyword evidence="1" id="KW-0560">Oxidoreductase</keyword>
<dbReference type="PANTHER" id="PTHR20883">
    <property type="entry name" value="PHYTANOYL-COA DIOXYGENASE DOMAIN CONTAINING 1"/>
    <property type="match status" value="1"/>
</dbReference>
<dbReference type="EMBL" id="CP000248">
    <property type="protein sequence ID" value="ABD25926.1"/>
    <property type="molecule type" value="Genomic_DNA"/>
</dbReference>
<dbReference type="SUPFAM" id="SSF51197">
    <property type="entry name" value="Clavaminate synthase-like"/>
    <property type="match status" value="1"/>
</dbReference>